<protein>
    <recommendedName>
        <fullName evidence="3">Isochorismatase family protein</fullName>
    </recommendedName>
</protein>
<dbReference type="RefSeq" id="WP_218018576.1">
    <property type="nucleotide sequence ID" value="NZ_JADLPS010000011.1"/>
</dbReference>
<accession>A0ABW6TLW8</accession>
<comment type="caution">
    <text evidence="1">The sequence shown here is derived from an EMBL/GenBank/DDBJ whole genome shotgun (WGS) entry which is preliminary data.</text>
</comment>
<proteinExistence type="predicted"/>
<dbReference type="Proteomes" id="UP001602089">
    <property type="component" value="Unassembled WGS sequence"/>
</dbReference>
<reference evidence="1 2" key="1">
    <citation type="submission" date="2024-10" db="EMBL/GenBank/DDBJ databases">
        <title>The Natural Products Discovery Center: Release of the First 8490 Sequenced Strains for Exploring Actinobacteria Biosynthetic Diversity.</title>
        <authorList>
            <person name="Kalkreuter E."/>
            <person name="Kautsar S.A."/>
            <person name="Yang D."/>
            <person name="Bader C.D."/>
            <person name="Teijaro C.N."/>
            <person name="Fluegel L."/>
            <person name="Davis C.M."/>
            <person name="Simpson J.R."/>
            <person name="Lauterbach L."/>
            <person name="Steele A.D."/>
            <person name="Gui C."/>
            <person name="Meng S."/>
            <person name="Li G."/>
            <person name="Viehrig K."/>
            <person name="Ye F."/>
            <person name="Su P."/>
            <person name="Kiefer A.F."/>
            <person name="Nichols A."/>
            <person name="Cepeda A.J."/>
            <person name="Yan W."/>
            <person name="Fan B."/>
            <person name="Jiang Y."/>
            <person name="Adhikari A."/>
            <person name="Zheng C.-J."/>
            <person name="Schuster L."/>
            <person name="Cowan T.M."/>
            <person name="Smanski M.J."/>
            <person name="Chevrette M.G."/>
            <person name="De Carvalho L.P.S."/>
            <person name="Shen B."/>
        </authorList>
    </citation>
    <scope>NUCLEOTIDE SEQUENCE [LARGE SCALE GENOMIC DNA]</scope>
    <source>
        <strain evidence="1 2">NPDC001867</strain>
    </source>
</reference>
<organism evidence="1 2">
    <name type="scientific">Nocardia elegans</name>
    <dbReference type="NCBI Taxonomy" id="300029"/>
    <lineage>
        <taxon>Bacteria</taxon>
        <taxon>Bacillati</taxon>
        <taxon>Actinomycetota</taxon>
        <taxon>Actinomycetes</taxon>
        <taxon>Mycobacteriales</taxon>
        <taxon>Nocardiaceae</taxon>
        <taxon>Nocardia</taxon>
    </lineage>
</organism>
<keyword evidence="2" id="KW-1185">Reference proteome</keyword>
<sequence length="54" mass="5882">MSAVAAPLRRVLGLDDELPRLADATVVMIDFQNTYRATRVRRIGAGDHAGSKKT</sequence>
<gene>
    <name evidence="1" type="ORF">ACFYY5_30240</name>
</gene>
<evidence type="ECO:0008006" key="3">
    <source>
        <dbReference type="Google" id="ProtNLM"/>
    </source>
</evidence>
<evidence type="ECO:0000313" key="1">
    <source>
        <dbReference type="EMBL" id="MFF4027137.1"/>
    </source>
</evidence>
<evidence type="ECO:0000313" key="2">
    <source>
        <dbReference type="Proteomes" id="UP001602089"/>
    </source>
</evidence>
<dbReference type="EMBL" id="JBIATK010000012">
    <property type="protein sequence ID" value="MFF4027137.1"/>
    <property type="molecule type" value="Genomic_DNA"/>
</dbReference>
<name>A0ABW6TLW8_9NOCA</name>